<dbReference type="SUPFAM" id="SSF54427">
    <property type="entry name" value="NTF2-like"/>
    <property type="match status" value="1"/>
</dbReference>
<name>A0A1H1GRV4_9PSED</name>
<evidence type="ECO:0000259" key="1">
    <source>
        <dbReference type="Pfam" id="PF13577"/>
    </source>
</evidence>
<gene>
    <name evidence="2" type="ORF">SAMN04490195_3474</name>
</gene>
<sequence>MSTSAIHISNLLYRYAECLDAGQLIEAAELFCHARIKVQGQSDYLDHTALLGIWQQRIRIYPCGTPRTRHIISNPIIDIDEDAGTATIRSCYTVLQATATLPLQSIATGRYIDEFERVDGVWRFSFRDYSHLEMIGDLSEHLLMQVH</sequence>
<dbReference type="Pfam" id="PF13577">
    <property type="entry name" value="SnoaL_4"/>
    <property type="match status" value="1"/>
</dbReference>
<reference evidence="3" key="1">
    <citation type="submission" date="2016-10" db="EMBL/GenBank/DDBJ databases">
        <authorList>
            <person name="Varghese N."/>
            <person name="Submissions S."/>
        </authorList>
    </citation>
    <scope>NUCLEOTIDE SEQUENCE [LARGE SCALE GENOMIC DNA]</scope>
    <source>
        <strain evidence="3">BS3775</strain>
    </source>
</reference>
<evidence type="ECO:0000313" key="3">
    <source>
        <dbReference type="Proteomes" id="UP000199570"/>
    </source>
</evidence>
<dbReference type="EMBL" id="FNKJ01000003">
    <property type="protein sequence ID" value="SDR15638.1"/>
    <property type="molecule type" value="Genomic_DNA"/>
</dbReference>
<dbReference type="RefSeq" id="WP_090323668.1">
    <property type="nucleotide sequence ID" value="NZ_FNKJ01000003.1"/>
</dbReference>
<proteinExistence type="predicted"/>
<protein>
    <submittedName>
        <fullName evidence="2">SnoaL-like domain-containing protein</fullName>
    </submittedName>
</protein>
<dbReference type="OrthoDB" id="7605094at2"/>
<dbReference type="InterPro" id="IPR032710">
    <property type="entry name" value="NTF2-like_dom_sf"/>
</dbReference>
<evidence type="ECO:0000313" key="2">
    <source>
        <dbReference type="EMBL" id="SDR15638.1"/>
    </source>
</evidence>
<feature type="domain" description="SnoaL-like" evidence="1">
    <location>
        <begin position="8"/>
        <end position="127"/>
    </location>
</feature>
<accession>A0A1H1GRV4</accession>
<dbReference type="Proteomes" id="UP000199570">
    <property type="component" value="Unassembled WGS sequence"/>
</dbReference>
<dbReference type="AlphaFoldDB" id="A0A1H1GRV4"/>
<dbReference type="InterPro" id="IPR037401">
    <property type="entry name" value="SnoaL-like"/>
</dbReference>
<dbReference type="Gene3D" id="3.10.450.50">
    <property type="match status" value="1"/>
</dbReference>
<keyword evidence="3" id="KW-1185">Reference proteome</keyword>
<organism evidence="2 3">
    <name type="scientific">Pseudomonas moorei</name>
    <dbReference type="NCBI Taxonomy" id="395599"/>
    <lineage>
        <taxon>Bacteria</taxon>
        <taxon>Pseudomonadati</taxon>
        <taxon>Pseudomonadota</taxon>
        <taxon>Gammaproteobacteria</taxon>
        <taxon>Pseudomonadales</taxon>
        <taxon>Pseudomonadaceae</taxon>
        <taxon>Pseudomonas</taxon>
    </lineage>
</organism>